<keyword evidence="9 11" id="KW-0472">Membrane</keyword>
<dbReference type="WBParaSite" id="DME_0000929501-mRNA-1">
    <property type="protein sequence ID" value="DME_0000929501-mRNA-1"/>
    <property type="gene ID" value="DME_0000929501"/>
</dbReference>
<dbReference type="STRING" id="318479.A0A158Q678"/>
<name>A0A158Q678_DRAME</name>
<evidence type="ECO:0000256" key="5">
    <source>
        <dbReference type="ARBA" id="ARBA00022692"/>
    </source>
</evidence>
<reference evidence="12 14" key="2">
    <citation type="submission" date="2018-11" db="EMBL/GenBank/DDBJ databases">
        <authorList>
            <consortium name="Pathogen Informatics"/>
        </authorList>
    </citation>
    <scope>NUCLEOTIDE SEQUENCE [LARGE SCALE GENOMIC DNA]</scope>
</reference>
<evidence type="ECO:0000256" key="6">
    <source>
        <dbReference type="ARBA" id="ARBA00022753"/>
    </source>
</evidence>
<evidence type="ECO:0000256" key="7">
    <source>
        <dbReference type="ARBA" id="ARBA00022801"/>
    </source>
</evidence>
<keyword evidence="14" id="KW-1185">Reference proteome</keyword>
<keyword evidence="8 11" id="KW-1133">Transmembrane helix</keyword>
<dbReference type="GO" id="GO:0005765">
    <property type="term" value="C:lysosomal membrane"/>
    <property type="evidence" value="ECO:0007669"/>
    <property type="project" value="UniProtKB-SubCell"/>
</dbReference>
<sequence>MFDSGNEGNNENVPLLIDHLSPTTEYDSTEPRREEVYMDQGREESAHLHEEICVEPTQPATNAPNSVVQTGPSVTCRVCSTTIIIGEKSNQHVVKCTQCQEATPIRAAPPGKKYVRCPCNCLLLCRAASNRIACPRRNCQRVITLSATQPPGASIRAPAGTQRVNCGHCDGEFVFNTMNNTAAKCPHCKKVSSVGEPYAHNRALLSAVISIIAVLFGIGFLLGTLLLVKRSWIFYALWVIPFVISSLFFIRFLYYKRMKISYVIGPY</sequence>
<protein>
    <recommendedName>
        <fullName evidence="4 11">Phosphatidylinositol-4,5-bisphosphate 4-phosphatase</fullName>
        <ecNumber evidence="4 11">3.1.3.78</ecNumber>
    </recommendedName>
</protein>
<dbReference type="GO" id="GO:0031902">
    <property type="term" value="C:late endosome membrane"/>
    <property type="evidence" value="ECO:0007669"/>
    <property type="project" value="UniProtKB-SubCell"/>
</dbReference>
<dbReference type="PANTHER" id="PTHR21014:SF6">
    <property type="entry name" value="PHOSPHATIDYLINOSITOL-4,5-BISPHOSPHATE 4-PHOSPHATASE"/>
    <property type="match status" value="1"/>
</dbReference>
<evidence type="ECO:0000256" key="4">
    <source>
        <dbReference type="ARBA" id="ARBA00012936"/>
    </source>
</evidence>
<dbReference type="AlphaFoldDB" id="A0A158Q678"/>
<dbReference type="InterPro" id="IPR019178">
    <property type="entry name" value="PtdIns-P2-Ptase"/>
</dbReference>
<dbReference type="EMBL" id="UYYG01000096">
    <property type="protein sequence ID" value="VDN53044.1"/>
    <property type="molecule type" value="Genomic_DNA"/>
</dbReference>
<evidence type="ECO:0000256" key="8">
    <source>
        <dbReference type="ARBA" id="ARBA00022989"/>
    </source>
</evidence>
<dbReference type="Pfam" id="PF09788">
    <property type="entry name" value="Tmemb_55A"/>
    <property type="match status" value="1"/>
</dbReference>
<dbReference type="GO" id="GO:0030670">
    <property type="term" value="C:phagocytic vesicle membrane"/>
    <property type="evidence" value="ECO:0007669"/>
    <property type="project" value="TreeGrafter"/>
</dbReference>
<keyword evidence="5 11" id="KW-0812">Transmembrane</keyword>
<dbReference type="GO" id="GO:0046856">
    <property type="term" value="P:phosphatidylinositol dephosphorylation"/>
    <property type="evidence" value="ECO:0007669"/>
    <property type="project" value="InterPro"/>
</dbReference>
<proteinExistence type="predicted"/>
<evidence type="ECO:0000256" key="9">
    <source>
        <dbReference type="ARBA" id="ARBA00023136"/>
    </source>
</evidence>
<evidence type="ECO:0000256" key="2">
    <source>
        <dbReference type="ARBA" id="ARBA00004107"/>
    </source>
</evidence>
<dbReference type="GO" id="GO:0034597">
    <property type="term" value="F:phosphatidylinositol-4,5-bisphosphate 4-phosphatase activity"/>
    <property type="evidence" value="ECO:0007669"/>
    <property type="project" value="UniProtKB-EC"/>
</dbReference>
<comment type="catalytic activity">
    <reaction evidence="1 11">
        <text>a 1,2-diacyl-sn-glycero-3-phospho-(1D-myo-inositol-4,5-bisphosphate) + H2O = a 1,2-diacyl-sn-glycero-3-phospho-(1D-myo-inositol-5-phosphate) + phosphate</text>
        <dbReference type="Rhea" id="RHEA:25674"/>
        <dbReference type="ChEBI" id="CHEBI:15377"/>
        <dbReference type="ChEBI" id="CHEBI:43474"/>
        <dbReference type="ChEBI" id="CHEBI:57795"/>
        <dbReference type="ChEBI" id="CHEBI:58456"/>
        <dbReference type="EC" id="3.1.3.78"/>
    </reaction>
</comment>
<organism evidence="13 15">
    <name type="scientific">Dracunculus medinensis</name>
    <name type="common">Guinea worm</name>
    <dbReference type="NCBI Taxonomy" id="318479"/>
    <lineage>
        <taxon>Eukaryota</taxon>
        <taxon>Metazoa</taxon>
        <taxon>Ecdysozoa</taxon>
        <taxon>Nematoda</taxon>
        <taxon>Chromadorea</taxon>
        <taxon>Rhabditida</taxon>
        <taxon>Spirurina</taxon>
        <taxon>Dracunculoidea</taxon>
        <taxon>Dracunculidae</taxon>
        <taxon>Dracunculus</taxon>
    </lineage>
</organism>
<evidence type="ECO:0000313" key="13">
    <source>
        <dbReference type="Proteomes" id="UP000038040"/>
    </source>
</evidence>
<keyword evidence="10 11" id="KW-0458">Lysosome</keyword>
<accession>A0A158Q678</accession>
<comment type="function">
    <text evidence="11">Catalyzes the hydrolysis of phosphatidylinositol-4,5-bisphosphate (PtdIns-4,5-P2) to phosphatidylinositol-4-phosphate (PtdIns-4-P).</text>
</comment>
<keyword evidence="7 11" id="KW-0378">Hydrolase</keyword>
<evidence type="ECO:0000256" key="1">
    <source>
        <dbReference type="ARBA" id="ARBA00001261"/>
    </source>
</evidence>
<evidence type="ECO:0000256" key="10">
    <source>
        <dbReference type="ARBA" id="ARBA00023228"/>
    </source>
</evidence>
<reference evidence="15" key="1">
    <citation type="submission" date="2016-04" db="UniProtKB">
        <authorList>
            <consortium name="WormBaseParasite"/>
        </authorList>
    </citation>
    <scope>IDENTIFICATION</scope>
</reference>
<feature type="transmembrane region" description="Helical" evidence="11">
    <location>
        <begin position="232"/>
        <end position="254"/>
    </location>
</feature>
<evidence type="ECO:0000256" key="11">
    <source>
        <dbReference type="RuleBase" id="RU365008"/>
    </source>
</evidence>
<dbReference type="GO" id="GO:0005886">
    <property type="term" value="C:plasma membrane"/>
    <property type="evidence" value="ECO:0007669"/>
    <property type="project" value="TreeGrafter"/>
</dbReference>
<dbReference type="EC" id="3.1.3.78" evidence="4 11"/>
<feature type="transmembrane region" description="Helical" evidence="11">
    <location>
        <begin position="203"/>
        <end position="226"/>
    </location>
</feature>
<dbReference type="Proteomes" id="UP000038040">
    <property type="component" value="Unplaced"/>
</dbReference>
<evidence type="ECO:0000256" key="3">
    <source>
        <dbReference type="ARBA" id="ARBA00004155"/>
    </source>
</evidence>
<keyword evidence="6 11" id="KW-0967">Endosome</keyword>
<evidence type="ECO:0000313" key="14">
    <source>
        <dbReference type="Proteomes" id="UP000274756"/>
    </source>
</evidence>
<evidence type="ECO:0000313" key="15">
    <source>
        <dbReference type="WBParaSite" id="DME_0000929501-mRNA-1"/>
    </source>
</evidence>
<evidence type="ECO:0000313" key="12">
    <source>
        <dbReference type="EMBL" id="VDN53044.1"/>
    </source>
</evidence>
<dbReference type="PANTHER" id="PTHR21014">
    <property type="entry name" value="PHOSPHATIDYLINOSITOL-4,5-BISPHOSPHATE 4-PHOSPHATASE"/>
    <property type="match status" value="1"/>
</dbReference>
<dbReference type="Proteomes" id="UP000274756">
    <property type="component" value="Unassembled WGS sequence"/>
</dbReference>
<dbReference type="OrthoDB" id="9939933at2759"/>
<gene>
    <name evidence="12" type="ORF">DME_LOCUS3017</name>
</gene>
<comment type="subcellular location">
    <subcellularLocation>
        <location evidence="2 11">Late endosome membrane</location>
        <topology evidence="2 11">Multi-pass membrane protein</topology>
    </subcellularLocation>
    <subcellularLocation>
        <location evidence="3 11">Lysosome membrane</location>
        <topology evidence="3 11">Multi-pass membrane protein</topology>
    </subcellularLocation>
</comment>